<evidence type="ECO:0000313" key="3">
    <source>
        <dbReference type="Proteomes" id="UP000326384"/>
    </source>
</evidence>
<feature type="signal peptide" evidence="1">
    <location>
        <begin position="1"/>
        <end position="20"/>
    </location>
</feature>
<evidence type="ECO:0000256" key="1">
    <source>
        <dbReference type="SAM" id="SignalP"/>
    </source>
</evidence>
<protein>
    <recommendedName>
        <fullName evidence="4">C1q domain-containing protein</fullName>
    </recommendedName>
</protein>
<reference evidence="2 3" key="1">
    <citation type="journal article" date="2019" name="Stand. Genomic Sci.">
        <title>Draft Whole-Genome Sequence of a Novel Chryseobacterium viscerum Strain Isolated from Fresh Water at Dripping Springs, New Mexico.</title>
        <authorList>
            <person name="Kyndt J.A."/>
            <person name="Moore T.C."/>
        </authorList>
    </citation>
    <scope>NUCLEOTIDE SEQUENCE [LARGE SCALE GENOMIC DNA]</scope>
    <source>
        <strain evidence="2 3">DPS</strain>
    </source>
</reference>
<keyword evidence="1" id="KW-0732">Signal</keyword>
<evidence type="ECO:0000313" key="2">
    <source>
        <dbReference type="EMBL" id="KAB1229651.1"/>
    </source>
</evidence>
<name>A0A5N4BMK7_9FLAO</name>
<dbReference type="Proteomes" id="UP000326384">
    <property type="component" value="Unassembled WGS sequence"/>
</dbReference>
<dbReference type="RefSeq" id="WP_152290776.1">
    <property type="nucleotide sequence ID" value="NZ_VTPV01000010.1"/>
</dbReference>
<evidence type="ECO:0008006" key="4">
    <source>
        <dbReference type="Google" id="ProtNLM"/>
    </source>
</evidence>
<keyword evidence="3" id="KW-1185">Reference proteome</keyword>
<sequence length="496" mass="51793">MKKIYIYSIILFSFSSKILAQVGINTTAPESTLDVRSKNHLGAVTATDGVLVPRVNSLAVSGSINGQLVYLIADAGAFTKGFHYWNGTAWTPLAGGAAAGDQTVDAWVNDSSNNMVKLGTQSDGSSARAAGADFVAKDNGAVGIGTSSPNISALLDVTASNKGILLPRVALNSITDQVTVPSPATGLIVFNTGTGALTGKGFVYWNGTEWRNFNNTTAINPSISTLTCSSATASPSTFVNGTPYNGFMTVPYTGGNGGSYDIGTSFTQNGLTFTQQAGTLNLGSGNVTYSISGTPNFSSPSTISVPISFLGNSCTASIGAVDTYKIGETRGFSVAVPASTFLINTSSNWMTGKGNAAGTANLGTTNGRSMIEAAGLNSSSPGVIVVRGLRLDFLNEGTGSNVRPVIYNTTSSVVRYHTSALSTNDKVTDGVSVYVNPAYFGQYMDGNSDFLCVNNSTSEYTSVQLTFDDGQWYVLNFHATQVDNVYHGYWVVTRIN</sequence>
<proteinExistence type="predicted"/>
<feature type="chain" id="PRO_5047239197" description="C1q domain-containing protein" evidence="1">
    <location>
        <begin position="21"/>
        <end position="496"/>
    </location>
</feature>
<comment type="caution">
    <text evidence="2">The sequence shown here is derived from an EMBL/GenBank/DDBJ whole genome shotgun (WGS) entry which is preliminary data.</text>
</comment>
<organism evidence="2 3">
    <name type="scientific">Chryseobacterium viscerum</name>
    <dbReference type="NCBI Taxonomy" id="1037377"/>
    <lineage>
        <taxon>Bacteria</taxon>
        <taxon>Pseudomonadati</taxon>
        <taxon>Bacteroidota</taxon>
        <taxon>Flavobacteriia</taxon>
        <taxon>Flavobacteriales</taxon>
        <taxon>Weeksellaceae</taxon>
        <taxon>Chryseobacterium group</taxon>
        <taxon>Chryseobacterium</taxon>
    </lineage>
</organism>
<accession>A0A5N4BMK7</accession>
<dbReference type="EMBL" id="VTPV01000010">
    <property type="protein sequence ID" value="KAB1229651.1"/>
    <property type="molecule type" value="Genomic_DNA"/>
</dbReference>
<gene>
    <name evidence="2" type="ORF">F8D52_17280</name>
</gene>